<keyword evidence="4" id="KW-1185">Reference proteome</keyword>
<dbReference type="InterPro" id="IPR009057">
    <property type="entry name" value="Homeodomain-like_sf"/>
</dbReference>
<protein>
    <recommendedName>
        <fullName evidence="2">Myb-like domain-containing protein</fullName>
    </recommendedName>
</protein>
<feature type="compositionally biased region" description="Polar residues" evidence="1">
    <location>
        <begin position="232"/>
        <end position="243"/>
    </location>
</feature>
<dbReference type="Pfam" id="PF15963">
    <property type="entry name" value="Myb_DNA-bind_7"/>
    <property type="match status" value="1"/>
</dbReference>
<dbReference type="InterPro" id="IPR001005">
    <property type="entry name" value="SANT/Myb"/>
</dbReference>
<feature type="compositionally biased region" description="Basic and acidic residues" evidence="1">
    <location>
        <begin position="363"/>
        <end position="379"/>
    </location>
</feature>
<evidence type="ECO:0000256" key="1">
    <source>
        <dbReference type="SAM" id="MobiDB-lite"/>
    </source>
</evidence>
<proteinExistence type="predicted"/>
<feature type="compositionally biased region" description="Basic and acidic residues" evidence="1">
    <location>
        <begin position="561"/>
        <end position="584"/>
    </location>
</feature>
<dbReference type="SUPFAM" id="SSF46689">
    <property type="entry name" value="Homeodomain-like"/>
    <property type="match status" value="1"/>
</dbReference>
<feature type="region of interest" description="Disordered" evidence="1">
    <location>
        <begin position="358"/>
        <end position="409"/>
    </location>
</feature>
<gene>
    <name evidence="3" type="ORF">VTK73DRAFT_7471</name>
</gene>
<name>A0ABR3XTA3_9PEZI</name>
<dbReference type="CDD" id="cd00167">
    <property type="entry name" value="SANT"/>
    <property type="match status" value="1"/>
</dbReference>
<sequence length="622" mass="67193">MLRKKTGSGFKPKAPVRRNVPATSANEPKQLSPPAGSQPRTPAPVAASSSVAPPTLNASDIPPPSLSAPTVSAGIPPAGPPTEPSAPVLIPSEVHVSPLTAPEQPQGIDTQSFSAGTRLPVTQRAPTDEAALIGDPQSLADASEGSTTGDRAPTSNANANLPAVTPELHVSAEKIPDQAPRDTRRPDTCALALDLETADKPQPTIEVGESPETESASSRKAKRSNQARKRSSAAQDLVDSSGTGPKRERTRKRRLEPSAGAEEGNSPAPESASVGRPRSRRTTTEDRTGDEGENADGVVQRKKRSARHRSLTPEDAEKMEVDIRQVKMGDLVKDLRIGKKFSRHDELLERERAKRQKNYVAKRMRETGLDGLADGKESRGSSATATPAPDQGKVAAAKDLPASSPAGGAAAPQFQIVDGQIVLNSGSLQYDRHAAAAQEAGEMEEEIEDEFTHHTTSSSYMKRQMKPNNWTPLETEKFYHALHMFGTDFQLISKMFPGKNRRHIKLKFNREERQRPLRITAALVGTKTVAMDLDEYKKHTGEEYETVDAITAEQRRAEELFEAEQRRVDEEAAEEARRKREELYGKSGGANEDGDDAATEGTDSKGKGRGRGRRKRAAVTGA</sequence>
<feature type="compositionally biased region" description="Basic residues" evidence="1">
    <location>
        <begin position="219"/>
        <end position="231"/>
    </location>
</feature>
<feature type="compositionally biased region" description="Low complexity" evidence="1">
    <location>
        <begin position="43"/>
        <end position="54"/>
    </location>
</feature>
<dbReference type="PANTHER" id="PTHR22929:SF0">
    <property type="entry name" value="TRANSCRIPTION FACTOR TFIIIB COMPONENT B'' HOMOLOG"/>
    <property type="match status" value="1"/>
</dbReference>
<feature type="domain" description="Myb-like" evidence="2">
    <location>
        <begin position="466"/>
        <end position="514"/>
    </location>
</feature>
<evidence type="ECO:0000313" key="3">
    <source>
        <dbReference type="EMBL" id="KAL1878818.1"/>
    </source>
</evidence>
<organism evidence="3 4">
    <name type="scientific">Phialemonium thermophilum</name>
    <dbReference type="NCBI Taxonomy" id="223376"/>
    <lineage>
        <taxon>Eukaryota</taxon>
        <taxon>Fungi</taxon>
        <taxon>Dikarya</taxon>
        <taxon>Ascomycota</taxon>
        <taxon>Pezizomycotina</taxon>
        <taxon>Sordariomycetes</taxon>
        <taxon>Sordariomycetidae</taxon>
        <taxon>Cephalothecales</taxon>
        <taxon>Cephalothecaceae</taxon>
        <taxon>Phialemonium</taxon>
    </lineage>
</organism>
<feature type="region of interest" description="Disordered" evidence="1">
    <location>
        <begin position="1"/>
        <end position="319"/>
    </location>
</feature>
<dbReference type="EMBL" id="JAZHXJ010000048">
    <property type="protein sequence ID" value="KAL1878818.1"/>
    <property type="molecule type" value="Genomic_DNA"/>
</dbReference>
<reference evidence="3 4" key="1">
    <citation type="journal article" date="2024" name="Commun. Biol.">
        <title>Comparative genomic analysis of thermophilic fungi reveals convergent evolutionary adaptations and gene losses.</title>
        <authorList>
            <person name="Steindorff A.S."/>
            <person name="Aguilar-Pontes M.V."/>
            <person name="Robinson A.J."/>
            <person name="Andreopoulos B."/>
            <person name="LaButti K."/>
            <person name="Kuo A."/>
            <person name="Mondo S."/>
            <person name="Riley R."/>
            <person name="Otillar R."/>
            <person name="Haridas S."/>
            <person name="Lipzen A."/>
            <person name="Grimwood J."/>
            <person name="Schmutz J."/>
            <person name="Clum A."/>
            <person name="Reid I.D."/>
            <person name="Moisan M.C."/>
            <person name="Butler G."/>
            <person name="Nguyen T.T.M."/>
            <person name="Dewar K."/>
            <person name="Conant G."/>
            <person name="Drula E."/>
            <person name="Henrissat B."/>
            <person name="Hansel C."/>
            <person name="Singer S."/>
            <person name="Hutchinson M.I."/>
            <person name="de Vries R.P."/>
            <person name="Natvig D.O."/>
            <person name="Powell A.J."/>
            <person name="Tsang A."/>
            <person name="Grigoriev I.V."/>
        </authorList>
    </citation>
    <scope>NUCLEOTIDE SEQUENCE [LARGE SCALE GENOMIC DNA]</scope>
    <source>
        <strain evidence="3 4">ATCC 24622</strain>
    </source>
</reference>
<comment type="caution">
    <text evidence="3">The sequence shown here is derived from an EMBL/GenBank/DDBJ whole genome shotgun (WGS) entry which is preliminary data.</text>
</comment>
<accession>A0ABR3XTA3</accession>
<dbReference type="SMART" id="SM00717">
    <property type="entry name" value="SANT"/>
    <property type="match status" value="1"/>
</dbReference>
<feature type="compositionally biased region" description="Basic residues" evidence="1">
    <location>
        <begin position="300"/>
        <end position="310"/>
    </location>
</feature>
<dbReference type="InterPro" id="IPR039467">
    <property type="entry name" value="TFIIIB_B''_Myb"/>
</dbReference>
<dbReference type="Gene3D" id="1.20.58.1880">
    <property type="match status" value="1"/>
</dbReference>
<dbReference type="Proteomes" id="UP001586593">
    <property type="component" value="Unassembled WGS sequence"/>
</dbReference>
<dbReference type="PANTHER" id="PTHR22929">
    <property type="entry name" value="RNA POLYMERASE III TRANSCRIPTION INITIATION FACTOR B"/>
    <property type="match status" value="1"/>
</dbReference>
<feature type="compositionally biased region" description="Basic residues" evidence="1">
    <location>
        <begin position="607"/>
        <end position="622"/>
    </location>
</feature>
<evidence type="ECO:0000259" key="2">
    <source>
        <dbReference type="SMART" id="SM00717"/>
    </source>
</evidence>
<feature type="region of interest" description="Disordered" evidence="1">
    <location>
        <begin position="561"/>
        <end position="622"/>
    </location>
</feature>
<evidence type="ECO:0000313" key="4">
    <source>
        <dbReference type="Proteomes" id="UP001586593"/>
    </source>
</evidence>
<feature type="compositionally biased region" description="Basic and acidic residues" evidence="1">
    <location>
        <begin position="170"/>
        <end position="187"/>
    </location>
</feature>
<feature type="compositionally biased region" description="Polar residues" evidence="1">
    <location>
        <begin position="144"/>
        <end position="159"/>
    </location>
</feature>